<dbReference type="Proteomes" id="UP001286313">
    <property type="component" value="Unassembled WGS sequence"/>
</dbReference>
<evidence type="ECO:0000313" key="4">
    <source>
        <dbReference type="Proteomes" id="UP001286313"/>
    </source>
</evidence>
<evidence type="ECO:0000313" key="3">
    <source>
        <dbReference type="EMBL" id="KAK3889810.1"/>
    </source>
</evidence>
<dbReference type="EMBL" id="JAWQEG010000462">
    <property type="protein sequence ID" value="KAK3889810.1"/>
    <property type="molecule type" value="Genomic_DNA"/>
</dbReference>
<dbReference type="EMBL" id="JAWQEG010002789">
    <property type="protein sequence ID" value="KAK3869756.1"/>
    <property type="molecule type" value="Genomic_DNA"/>
</dbReference>
<evidence type="ECO:0000256" key="1">
    <source>
        <dbReference type="SAM" id="MobiDB-lite"/>
    </source>
</evidence>
<proteinExistence type="predicted"/>
<name>A0AAE1L1S6_PETCI</name>
<organism evidence="3 4">
    <name type="scientific">Petrolisthes cinctipes</name>
    <name type="common">Flat porcelain crab</name>
    <dbReference type="NCBI Taxonomy" id="88211"/>
    <lineage>
        <taxon>Eukaryota</taxon>
        <taxon>Metazoa</taxon>
        <taxon>Ecdysozoa</taxon>
        <taxon>Arthropoda</taxon>
        <taxon>Crustacea</taxon>
        <taxon>Multicrustacea</taxon>
        <taxon>Malacostraca</taxon>
        <taxon>Eumalacostraca</taxon>
        <taxon>Eucarida</taxon>
        <taxon>Decapoda</taxon>
        <taxon>Pleocyemata</taxon>
        <taxon>Anomura</taxon>
        <taxon>Galatheoidea</taxon>
        <taxon>Porcellanidae</taxon>
        <taxon>Petrolisthes</taxon>
    </lineage>
</organism>
<evidence type="ECO:0000313" key="2">
    <source>
        <dbReference type="EMBL" id="KAK3869756.1"/>
    </source>
</evidence>
<comment type="caution">
    <text evidence="3">The sequence shown here is derived from an EMBL/GenBank/DDBJ whole genome shotgun (WGS) entry which is preliminary data.</text>
</comment>
<reference evidence="3" key="1">
    <citation type="submission" date="2023-10" db="EMBL/GenBank/DDBJ databases">
        <title>Genome assemblies of two species of porcelain crab, Petrolisthes cinctipes and Petrolisthes manimaculis (Anomura: Porcellanidae).</title>
        <authorList>
            <person name="Angst P."/>
        </authorList>
    </citation>
    <scope>NUCLEOTIDE SEQUENCE</scope>
    <source>
        <strain evidence="3">PB745_01</strain>
        <tissue evidence="3">Gill</tissue>
    </source>
</reference>
<accession>A0AAE1L1S6</accession>
<gene>
    <name evidence="3" type="ORF">Pcinc_006206</name>
    <name evidence="2" type="ORF">Pcinc_024984</name>
</gene>
<protein>
    <submittedName>
        <fullName evidence="3">Uncharacterized protein</fullName>
    </submittedName>
</protein>
<keyword evidence="4" id="KW-1185">Reference proteome</keyword>
<feature type="compositionally biased region" description="Basic and acidic residues" evidence="1">
    <location>
        <begin position="1"/>
        <end position="18"/>
    </location>
</feature>
<feature type="region of interest" description="Disordered" evidence="1">
    <location>
        <begin position="1"/>
        <end position="24"/>
    </location>
</feature>
<sequence>MRGDHKPRGFGGGRDRPALAEGGSHLIKNHQDISVFPTLPLLKESEAKALSAEMVARQDLAHHLPTTTSVSLLQDWLTCLTANLEAFSGV</sequence>
<dbReference type="AlphaFoldDB" id="A0AAE1L1S6"/>